<accession>A0ABW0TNH0</accession>
<sequence length="43" mass="5027">MLNQLLKSMQYNQELSMLYMDKSVQVSKRSIQAIQVGEEFTTD</sequence>
<reference evidence="2" key="1">
    <citation type="journal article" date="2019" name="Int. J. Syst. Evol. Microbiol.">
        <title>The Global Catalogue of Microorganisms (GCM) 10K type strain sequencing project: providing services to taxonomists for standard genome sequencing and annotation.</title>
        <authorList>
            <consortium name="The Broad Institute Genomics Platform"/>
            <consortium name="The Broad Institute Genome Sequencing Center for Infectious Disease"/>
            <person name="Wu L."/>
            <person name="Ma J."/>
        </authorList>
    </citation>
    <scope>NUCLEOTIDE SEQUENCE [LARGE SCALE GENOMIC DNA]</scope>
    <source>
        <strain evidence="2">CGMCC 4.1434</strain>
    </source>
</reference>
<dbReference type="EMBL" id="JBHSNO010000015">
    <property type="protein sequence ID" value="MFC5591062.1"/>
    <property type="molecule type" value="Genomic_DNA"/>
</dbReference>
<gene>
    <name evidence="1" type="ORF">ACFPRA_19465</name>
</gene>
<proteinExistence type="predicted"/>
<name>A0ABW0TNH0_9BACL</name>
<dbReference type="RefSeq" id="WP_381438378.1">
    <property type="nucleotide sequence ID" value="NZ_JBHSNO010000015.1"/>
</dbReference>
<comment type="caution">
    <text evidence="1">The sequence shown here is derived from an EMBL/GenBank/DDBJ whole genome shotgun (WGS) entry which is preliminary data.</text>
</comment>
<evidence type="ECO:0000313" key="2">
    <source>
        <dbReference type="Proteomes" id="UP001596109"/>
    </source>
</evidence>
<protein>
    <submittedName>
        <fullName evidence="1">Uncharacterized protein</fullName>
    </submittedName>
</protein>
<organism evidence="1 2">
    <name type="scientific">Sporosarcina soli</name>
    <dbReference type="NCBI Taxonomy" id="334736"/>
    <lineage>
        <taxon>Bacteria</taxon>
        <taxon>Bacillati</taxon>
        <taxon>Bacillota</taxon>
        <taxon>Bacilli</taxon>
        <taxon>Bacillales</taxon>
        <taxon>Caryophanaceae</taxon>
        <taxon>Sporosarcina</taxon>
    </lineage>
</organism>
<dbReference type="Proteomes" id="UP001596109">
    <property type="component" value="Unassembled WGS sequence"/>
</dbReference>
<evidence type="ECO:0000313" key="1">
    <source>
        <dbReference type="EMBL" id="MFC5591062.1"/>
    </source>
</evidence>
<keyword evidence="2" id="KW-1185">Reference proteome</keyword>